<feature type="compositionally biased region" description="Polar residues" evidence="1">
    <location>
        <begin position="528"/>
        <end position="537"/>
    </location>
</feature>
<dbReference type="Proteomes" id="UP001165289">
    <property type="component" value="Unassembled WGS sequence"/>
</dbReference>
<dbReference type="SUPFAM" id="SSF54695">
    <property type="entry name" value="POZ domain"/>
    <property type="match status" value="1"/>
</dbReference>
<evidence type="ECO:0000256" key="1">
    <source>
        <dbReference type="SAM" id="MobiDB-lite"/>
    </source>
</evidence>
<keyword evidence="3" id="KW-0813">Transport</keyword>
<dbReference type="PANTHER" id="PTHR14499">
    <property type="entry name" value="POTASSIUM CHANNEL TETRAMERIZATION DOMAIN-CONTAINING"/>
    <property type="match status" value="1"/>
</dbReference>
<dbReference type="InterPro" id="IPR011333">
    <property type="entry name" value="SKP1/BTB/POZ_sf"/>
</dbReference>
<dbReference type="SMART" id="SM00225">
    <property type="entry name" value="BTB"/>
    <property type="match status" value="1"/>
</dbReference>
<sequence>MADHSHYVTQAKGGGANKGNISRTNPKQGQRYPNTMSNGQVAYKSSHTAAQYQQPYQYQTGYVNSNSAPSNNPNHTFKSSPNPPANHVNNLPTHPVGFSKSAPSPDMAPEQVNVPHSTESNPVATQPTSSSVSTPDDQTSAVPLIPQQPTANVPNNLPEDLSTPSDNFHPVNNKAPSPAPDSHDTDPEPQESSLSQESCPPPGDHPAQPEGRIDQNDPQQIAQMQAMMSNMYMSQMLMNPWMGMMPWMPFYPYSGVPPYLHSQAQAQAQPYQGQYHNQFPVPPQEKQSPTDPPPKPDTPSSIQLQQTDNYSSGREPDSEQIGQELNESVPVQDCSSVTLSDDPPPDSCSPEPLISNTTQSSSPSSSRQQSKLSHSSLNDEPLNYDTGHTYTEQSHGSHLPSQADAGMGQLGVAVGSTLANCTSFGNWPNFGSPTPVQQLMRPKQIPIAGAGPGIISSAVLQVQQTNQVGAGFGPFSPVVPLANPAPTTSQAFSIGSTPGAAPQTANTELHSVPKSTAISSEAPPQPSGFDNNTTAEPRNQHGIVEKESSSESYQSNEDDLESHEHEPSFVQLEVGGRSFQVHAASFDNFPDSKLYKIIHYTEPATQNLSGAYTFDRDSNMFEVILSFVRTGRLDLPPYFNLKAIEREAEFFGMKDYMFEQGKQISPGSLFSFKRCLTLDMELQPGNDKQFQCIAVLDSVDHLTFEEVVCEGFCHLLMEAVDLTGILIGRKIIYDNQDPNAWKGTQHSYEQKPVTVYLILIRKPSSAQPANTTSCKANIRYSTVFTFDTESHMPGYYRR</sequence>
<dbReference type="InterPro" id="IPR000210">
    <property type="entry name" value="BTB/POZ_dom"/>
</dbReference>
<name>A0AAV7K8V1_9METZ</name>
<dbReference type="EMBL" id="JAKMXF010000111">
    <property type="protein sequence ID" value="KAI6657425.1"/>
    <property type="molecule type" value="Genomic_DNA"/>
</dbReference>
<dbReference type="Gene3D" id="3.30.710.10">
    <property type="entry name" value="Potassium Channel Kv1.1, Chain A"/>
    <property type="match status" value="1"/>
</dbReference>
<accession>A0AAV7K8V1</accession>
<comment type="caution">
    <text evidence="3">The sequence shown here is derived from an EMBL/GenBank/DDBJ whole genome shotgun (WGS) entry which is preliminary data.</text>
</comment>
<dbReference type="PROSITE" id="PS50097">
    <property type="entry name" value="BTB"/>
    <property type="match status" value="1"/>
</dbReference>
<organism evidence="3 4">
    <name type="scientific">Oopsacas minuta</name>
    <dbReference type="NCBI Taxonomy" id="111878"/>
    <lineage>
        <taxon>Eukaryota</taxon>
        <taxon>Metazoa</taxon>
        <taxon>Porifera</taxon>
        <taxon>Hexactinellida</taxon>
        <taxon>Hexasterophora</taxon>
        <taxon>Lyssacinosida</taxon>
        <taxon>Leucopsacidae</taxon>
        <taxon>Oopsacas</taxon>
    </lineage>
</organism>
<evidence type="ECO:0000313" key="3">
    <source>
        <dbReference type="EMBL" id="KAI6657425.1"/>
    </source>
</evidence>
<dbReference type="GO" id="GO:0034220">
    <property type="term" value="P:monoatomic ion transmembrane transport"/>
    <property type="evidence" value="ECO:0007669"/>
    <property type="project" value="UniProtKB-KW"/>
</dbReference>
<feature type="compositionally biased region" description="Polar residues" evidence="1">
    <location>
        <begin position="302"/>
        <end position="312"/>
    </location>
</feature>
<gene>
    <name evidence="3" type="ORF">LOD99_171</name>
</gene>
<reference evidence="3 4" key="1">
    <citation type="journal article" date="2023" name="BMC Biol.">
        <title>The compact genome of the sponge Oopsacas minuta (Hexactinellida) is lacking key metazoan core genes.</title>
        <authorList>
            <person name="Santini S."/>
            <person name="Schenkelaars Q."/>
            <person name="Jourda C."/>
            <person name="Duchesne M."/>
            <person name="Belahbib H."/>
            <person name="Rocher C."/>
            <person name="Selva M."/>
            <person name="Riesgo A."/>
            <person name="Vervoort M."/>
            <person name="Leys S.P."/>
            <person name="Kodjabachian L."/>
            <person name="Le Bivic A."/>
            <person name="Borchiellini C."/>
            <person name="Claverie J.M."/>
            <person name="Renard E."/>
        </authorList>
    </citation>
    <scope>NUCLEOTIDE SEQUENCE [LARGE SCALE GENOMIC DNA]</scope>
    <source>
        <strain evidence="3">SPO-2</strain>
    </source>
</reference>
<feature type="compositionally biased region" description="Low complexity" evidence="1">
    <location>
        <begin position="51"/>
        <end position="74"/>
    </location>
</feature>
<feature type="domain" description="BTB" evidence="2">
    <location>
        <begin position="568"/>
        <end position="637"/>
    </location>
</feature>
<dbReference type="AlphaFoldDB" id="A0AAV7K8V1"/>
<keyword evidence="4" id="KW-1185">Reference proteome</keyword>
<evidence type="ECO:0000259" key="2">
    <source>
        <dbReference type="PROSITE" id="PS50097"/>
    </source>
</evidence>
<proteinExistence type="predicted"/>
<feature type="region of interest" description="Disordered" evidence="1">
    <location>
        <begin position="274"/>
        <end position="404"/>
    </location>
</feature>
<keyword evidence="3" id="KW-0407">Ion channel</keyword>
<feature type="region of interest" description="Disordered" evidence="1">
    <location>
        <begin position="513"/>
        <end position="565"/>
    </location>
</feature>
<dbReference type="InterPro" id="IPR003131">
    <property type="entry name" value="T1-type_BTB"/>
</dbReference>
<feature type="region of interest" description="Disordered" evidence="1">
    <location>
        <begin position="1"/>
        <end position="214"/>
    </location>
</feature>
<dbReference type="Pfam" id="PF02214">
    <property type="entry name" value="BTB_2"/>
    <property type="match status" value="1"/>
</dbReference>
<protein>
    <submittedName>
        <fullName evidence="3">Potassium channel protein</fullName>
    </submittedName>
</protein>
<keyword evidence="3" id="KW-0406">Ion transport</keyword>
<dbReference type="CDD" id="cd18316">
    <property type="entry name" value="BTB_POZ_KCTD-like"/>
    <property type="match status" value="1"/>
</dbReference>
<feature type="compositionally biased region" description="Polar residues" evidence="1">
    <location>
        <begin position="386"/>
        <end position="400"/>
    </location>
</feature>
<feature type="compositionally biased region" description="Low complexity" evidence="1">
    <location>
        <begin position="359"/>
        <end position="376"/>
    </location>
</feature>
<evidence type="ECO:0000313" key="4">
    <source>
        <dbReference type="Proteomes" id="UP001165289"/>
    </source>
</evidence>
<feature type="compositionally biased region" description="Polar residues" evidence="1">
    <location>
        <begin position="19"/>
        <end position="50"/>
    </location>
</feature>
<feature type="compositionally biased region" description="Polar residues" evidence="1">
    <location>
        <begin position="114"/>
        <end position="155"/>
    </location>
</feature>
<dbReference type="PANTHER" id="PTHR14499:SF136">
    <property type="entry name" value="GH08630P"/>
    <property type="match status" value="1"/>
</dbReference>
<dbReference type="GO" id="GO:0051260">
    <property type="term" value="P:protein homooligomerization"/>
    <property type="evidence" value="ECO:0007669"/>
    <property type="project" value="InterPro"/>
</dbReference>
<feature type="region of interest" description="Disordered" evidence="1">
    <location>
        <begin position="489"/>
        <end position="508"/>
    </location>
</feature>